<dbReference type="FunFam" id="2.60.200.20:FF:000008">
    <property type="entry name" value="smad nuclear-interacting protein 1"/>
    <property type="match status" value="1"/>
</dbReference>
<feature type="region of interest" description="Disordered" evidence="12">
    <location>
        <begin position="1"/>
        <end position="331"/>
    </location>
</feature>
<gene>
    <name evidence="14" type="ORF">AND_001805</name>
</gene>
<reference evidence="15" key="4">
    <citation type="submission" date="2015-06" db="UniProtKB">
        <authorList>
            <consortium name="EnsemblMetazoa"/>
        </authorList>
    </citation>
    <scope>IDENTIFICATION</scope>
</reference>
<evidence type="ECO:0000313" key="14">
    <source>
        <dbReference type="EMBL" id="ETN66402.1"/>
    </source>
</evidence>
<comment type="function">
    <text evidence="11">Required for pre-mRNA splicing as component of the spliceosome. As a component of the minor spliceosome, involved in the splicing of U12-type introns in pre-mRNAs. Down-regulates NF-kappa-B signaling by competing with RELA for CREBBP/EP300 binding. Involved in the microRNA (miRNA) biogenesis. May be involved in cyclin-D1/CCND1 mRNA stability through the SNARP complex which associates with both the 3'end of the CCND1 gene and its mRNA.</text>
</comment>
<evidence type="ECO:0000256" key="5">
    <source>
        <dbReference type="ARBA" id="ARBA00022728"/>
    </source>
</evidence>
<evidence type="ECO:0000256" key="12">
    <source>
        <dbReference type="SAM" id="MobiDB-lite"/>
    </source>
</evidence>
<dbReference type="PROSITE" id="PS50006">
    <property type="entry name" value="FHA_DOMAIN"/>
    <property type="match status" value="1"/>
</dbReference>
<dbReference type="VEuPathDB" id="VectorBase:ADAC001805"/>
<keyword evidence="6" id="KW-0832">Ubl conjugation</keyword>
<evidence type="ECO:0000256" key="7">
    <source>
        <dbReference type="ARBA" id="ARBA00023054"/>
    </source>
</evidence>
<protein>
    <recommendedName>
        <fullName evidence="13">FHA domain-containing protein</fullName>
    </recommendedName>
</protein>
<dbReference type="SMART" id="SM00240">
    <property type="entry name" value="FHA"/>
    <property type="match status" value="1"/>
</dbReference>
<dbReference type="GO" id="GO:0008380">
    <property type="term" value="P:RNA splicing"/>
    <property type="evidence" value="ECO:0007669"/>
    <property type="project" value="UniProtKB-KW"/>
</dbReference>
<keyword evidence="5" id="KW-0747">Spliceosome</keyword>
<evidence type="ECO:0000256" key="4">
    <source>
        <dbReference type="ARBA" id="ARBA00022664"/>
    </source>
</evidence>
<feature type="compositionally biased region" description="Basic and acidic residues" evidence="12">
    <location>
        <begin position="16"/>
        <end position="39"/>
    </location>
</feature>
<evidence type="ECO:0000256" key="2">
    <source>
        <dbReference type="ARBA" id="ARBA00022499"/>
    </source>
</evidence>
<reference evidence="14" key="3">
    <citation type="journal article" date="2013" name="Nucleic Acids Res.">
        <title>The genome of Anopheles darlingi, the main neotropical malaria vector.</title>
        <authorList>
            <person name="Marinotti O."/>
            <person name="Cerqueira G.C."/>
            <person name="de Almeida L.G."/>
            <person name="Ferro M.I."/>
            <person name="Loreto E.L."/>
            <person name="Zaha A."/>
            <person name="Teixeira S.M."/>
            <person name="Wespiser A.R."/>
            <person name="Almeida E Silva A."/>
            <person name="Schlindwein A.D."/>
            <person name="Pacheco A.C."/>
            <person name="Silva A.L."/>
            <person name="Graveley B.R."/>
            <person name="Walenz B.P."/>
            <person name="Lima Bde A."/>
            <person name="Ribeiro C.A."/>
            <person name="Nunes-Silva C.G."/>
            <person name="de Carvalho C.R."/>
            <person name="Soares C.M."/>
            <person name="de Menezes C.B."/>
            <person name="Matiolli C."/>
            <person name="Caffrey D."/>
            <person name="Araujo D.A."/>
            <person name="de Oliveira D.M."/>
            <person name="Golenbock D."/>
            <person name="Grisard E.C."/>
            <person name="Fantinatti-Garboggini F."/>
            <person name="de Carvalho F.M."/>
            <person name="Barcellos F.G."/>
            <person name="Prosdocimi F."/>
            <person name="May G."/>
            <person name="Azevedo Junior G.M."/>
            <person name="Guimaraes G.M."/>
            <person name="Goldman G.H."/>
            <person name="Padilha I.Q."/>
            <person name="Batista Jda S."/>
            <person name="Ferro J.A."/>
            <person name="Ribeiro J.M."/>
            <person name="Fietto J.L."/>
            <person name="Dabbas K.M."/>
            <person name="Cerdeira L."/>
            <person name="Agnez-Lima L.F."/>
            <person name="Brocchi M."/>
            <person name="de Carvalho M.O."/>
            <person name="Teixeira Mde M."/>
            <person name="Diniz Maia Mde M."/>
            <person name="Goldman M.H."/>
            <person name="Cruz Schneider M.P."/>
            <person name="Felipe M.S."/>
            <person name="Hungria M."/>
            <person name="Nicolas M.F."/>
            <person name="Pereira M."/>
            <person name="Montes M.A."/>
            <person name="Cantao M.E."/>
            <person name="Vincentz M."/>
            <person name="Rafael M.S."/>
            <person name="Silverman N."/>
            <person name="Stoco P.H."/>
            <person name="Souza R.C."/>
            <person name="Vicentini R."/>
            <person name="Gazzinelli R.T."/>
            <person name="Neves Rde O."/>
            <person name="Silva R."/>
            <person name="Astolfi-Filho S."/>
            <person name="Maciel T.E."/>
            <person name="Urmenyi T.P."/>
            <person name="Tadei W.P."/>
            <person name="Camargo E.P."/>
            <person name="de Vasconcelos A.T."/>
        </authorList>
    </citation>
    <scope>NUCLEOTIDE SEQUENCE</scope>
</reference>
<feature type="compositionally biased region" description="Basic and acidic residues" evidence="12">
    <location>
        <begin position="61"/>
        <end position="84"/>
    </location>
</feature>
<feature type="domain" description="FHA" evidence="13">
    <location>
        <begin position="393"/>
        <end position="456"/>
    </location>
</feature>
<organism evidence="14">
    <name type="scientific">Anopheles darlingi</name>
    <name type="common">Mosquito</name>
    <dbReference type="NCBI Taxonomy" id="43151"/>
    <lineage>
        <taxon>Eukaryota</taxon>
        <taxon>Metazoa</taxon>
        <taxon>Ecdysozoa</taxon>
        <taxon>Arthropoda</taxon>
        <taxon>Hexapoda</taxon>
        <taxon>Insecta</taxon>
        <taxon>Pterygota</taxon>
        <taxon>Neoptera</taxon>
        <taxon>Endopterygota</taxon>
        <taxon>Diptera</taxon>
        <taxon>Nematocera</taxon>
        <taxon>Culicoidea</taxon>
        <taxon>Culicidae</taxon>
        <taxon>Anophelinae</taxon>
        <taxon>Anopheles</taxon>
    </lineage>
</organism>
<accession>W5JPU0</accession>
<dbReference type="HOGENOM" id="CLU_022457_0_1_1"/>
<dbReference type="AlphaFoldDB" id="W5JPU0"/>
<feature type="compositionally biased region" description="Polar residues" evidence="12">
    <location>
        <begin position="253"/>
        <end position="269"/>
    </location>
</feature>
<feature type="compositionally biased region" description="Basic residues" evidence="12">
    <location>
        <begin position="1"/>
        <end position="10"/>
    </location>
</feature>
<feature type="compositionally biased region" description="Basic and acidic residues" evidence="12">
    <location>
        <begin position="106"/>
        <end position="115"/>
    </location>
</feature>
<dbReference type="VEuPathDB" id="VectorBase:ADAR2_009759"/>
<keyword evidence="4" id="KW-0507">mRNA processing</keyword>
<evidence type="ECO:0000256" key="10">
    <source>
        <dbReference type="ARBA" id="ARBA00023242"/>
    </source>
</evidence>
<dbReference type="STRING" id="43151.W5JPU0"/>
<dbReference type="eggNOG" id="KOG1882">
    <property type="taxonomic scope" value="Eukaryota"/>
</dbReference>
<evidence type="ECO:0000256" key="11">
    <source>
        <dbReference type="ARBA" id="ARBA00055964"/>
    </source>
</evidence>
<evidence type="ECO:0000256" key="9">
    <source>
        <dbReference type="ARBA" id="ARBA00023187"/>
    </source>
</evidence>
<dbReference type="Pfam" id="PF00498">
    <property type="entry name" value="FHA"/>
    <property type="match status" value="1"/>
</dbReference>
<feature type="compositionally biased region" description="Basic and acidic residues" evidence="12">
    <location>
        <begin position="312"/>
        <end position="321"/>
    </location>
</feature>
<dbReference type="EnsemblMetazoa" id="ADAC001805-RA">
    <property type="protein sequence ID" value="ADAC001805-PA"/>
    <property type="gene ID" value="ADAC001805"/>
</dbReference>
<proteinExistence type="predicted"/>
<keyword evidence="3" id="KW-0597">Phosphoprotein</keyword>
<dbReference type="InterPro" id="IPR050923">
    <property type="entry name" value="Cell_Proc_Reg/RNA_Proc"/>
</dbReference>
<evidence type="ECO:0000313" key="15">
    <source>
        <dbReference type="EnsemblMetazoa" id="ADAC001805-PA"/>
    </source>
</evidence>
<dbReference type="SUPFAM" id="SSF49879">
    <property type="entry name" value="SMAD/FHA domain"/>
    <property type="match status" value="1"/>
</dbReference>
<keyword evidence="10" id="KW-0539">Nucleus</keyword>
<dbReference type="InterPro" id="IPR008984">
    <property type="entry name" value="SMAD_FHA_dom_sf"/>
</dbReference>
<comment type="subcellular location">
    <subcellularLocation>
        <location evidence="1">Nucleus</location>
    </subcellularLocation>
</comment>
<dbReference type="Gene3D" id="2.60.200.20">
    <property type="match status" value="1"/>
</dbReference>
<dbReference type="PANTHER" id="PTHR23308">
    <property type="entry name" value="NUCLEAR INHIBITOR OF PROTEIN PHOSPHATASE-1"/>
    <property type="match status" value="1"/>
</dbReference>
<keyword evidence="7" id="KW-0175">Coiled coil</keyword>
<feature type="compositionally biased region" description="Basic and acidic residues" evidence="12">
    <location>
        <begin position="154"/>
        <end position="183"/>
    </location>
</feature>
<feature type="compositionally biased region" description="Basic residues" evidence="12">
    <location>
        <begin position="40"/>
        <end position="60"/>
    </location>
</feature>
<feature type="compositionally biased region" description="Polar residues" evidence="12">
    <location>
        <begin position="184"/>
        <end position="199"/>
    </location>
</feature>
<name>W5JPU0_ANODA</name>
<evidence type="ECO:0000313" key="16">
    <source>
        <dbReference type="Proteomes" id="UP000000673"/>
    </source>
</evidence>
<keyword evidence="8" id="KW-0943">RNA-mediated gene silencing</keyword>
<keyword evidence="9" id="KW-0508">mRNA splicing</keyword>
<dbReference type="Proteomes" id="UP000000673">
    <property type="component" value="Unassembled WGS sequence"/>
</dbReference>
<dbReference type="EMBL" id="ADMH02000457">
    <property type="protein sequence ID" value="ETN66402.1"/>
    <property type="molecule type" value="Genomic_DNA"/>
</dbReference>
<dbReference type="GO" id="GO:0031047">
    <property type="term" value="P:regulatory ncRNA-mediated gene silencing"/>
    <property type="evidence" value="ECO:0007669"/>
    <property type="project" value="UniProtKB-KW"/>
</dbReference>
<reference evidence="14 16" key="1">
    <citation type="journal article" date="2010" name="BMC Genomics">
        <title>Combination of measures distinguishes pre-miRNAs from other stem-loops in the genome of the newly sequenced Anopheles darlingi.</title>
        <authorList>
            <person name="Mendes N.D."/>
            <person name="Freitas A.T."/>
            <person name="Vasconcelos A.T."/>
            <person name="Sagot M.F."/>
        </authorList>
    </citation>
    <scope>NUCLEOTIDE SEQUENCE</scope>
</reference>
<dbReference type="InterPro" id="IPR000253">
    <property type="entry name" value="FHA_dom"/>
</dbReference>
<reference evidence="14" key="2">
    <citation type="submission" date="2010-05" db="EMBL/GenBank/DDBJ databases">
        <authorList>
            <person name="Almeida L.G."/>
            <person name="Nicolas M.F."/>
            <person name="Souza R.C."/>
            <person name="Vasconcelos A.T.R."/>
        </authorList>
    </citation>
    <scope>NUCLEOTIDE SEQUENCE</scope>
</reference>
<keyword evidence="2" id="KW-1017">Isopeptide bond</keyword>
<sequence length="494" mass="56810">MSGYRRKHTRPSSGLEVRDVSSGDDSVRERGERGSDWSAKRKTHKKHKKGKKERKDRHTRRSEENASDENQRRTAGRLDEDTNHWKSRLPPGNGEGYHRRGRSSPVHRDRDESSRNRSPSRTSRRSSDGHSSTRHHQQQRYHQQLDSTTGTSRHSSDDRKGRHTRRYDEIGTDKASRSTRDTDLNGSLNNQRMHNQQKSRLAADSGEDFYRRGSPTHRTRDRSRSVTRWQRSKEGSGSEADQHCSKAIKVERQSSSPRTINHQPSTSREPTGDYKKQAPLGTVLKKEDDGSTQYEWGAKRTIKPEVTSGGSDEQKASKDEPPNADDEPVLVEKQKPNFALSGKLTEEANKVNGVVINYAEPPGACKPKRRWRLYPMKGDQIMPTLYIHRQSCYLIGRDRKVCDLPIDHPSCSKQHAVLQYRLVPHERPDGTTSRTVRPYIIDLDSSNGTFVNYKKIEPKRYLELFEKDVLMFGFSSREYVLLEENSKDDKQVDV</sequence>
<evidence type="ECO:0000256" key="3">
    <source>
        <dbReference type="ARBA" id="ARBA00022553"/>
    </source>
</evidence>
<dbReference type="FunCoup" id="W5JPU0">
    <property type="interactions" value="348"/>
</dbReference>
<evidence type="ECO:0000256" key="1">
    <source>
        <dbReference type="ARBA" id="ARBA00004123"/>
    </source>
</evidence>
<dbReference type="GO" id="GO:0006397">
    <property type="term" value="P:mRNA processing"/>
    <property type="evidence" value="ECO:0007669"/>
    <property type="project" value="UniProtKB-KW"/>
</dbReference>
<evidence type="ECO:0000256" key="6">
    <source>
        <dbReference type="ARBA" id="ARBA00022843"/>
    </source>
</evidence>
<evidence type="ECO:0000259" key="13">
    <source>
        <dbReference type="PROSITE" id="PS50006"/>
    </source>
</evidence>
<keyword evidence="16" id="KW-1185">Reference proteome</keyword>
<feature type="compositionally biased region" description="Basic and acidic residues" evidence="12">
    <location>
        <begin position="231"/>
        <end position="252"/>
    </location>
</feature>
<evidence type="ECO:0000256" key="8">
    <source>
        <dbReference type="ARBA" id="ARBA00023158"/>
    </source>
</evidence>
<dbReference type="GO" id="GO:0005681">
    <property type="term" value="C:spliceosomal complex"/>
    <property type="evidence" value="ECO:0007669"/>
    <property type="project" value="UniProtKB-KW"/>
</dbReference>